<evidence type="ECO:0000259" key="9">
    <source>
        <dbReference type="Pfam" id="PF00108"/>
    </source>
</evidence>
<dbReference type="InterPro" id="IPR020610">
    <property type="entry name" value="Thiolase_AS"/>
</dbReference>
<feature type="domain" description="Thiolase C-terminal" evidence="10">
    <location>
        <begin position="266"/>
        <end position="385"/>
    </location>
</feature>
<dbReference type="Pfam" id="PF00108">
    <property type="entry name" value="Thiolase_N"/>
    <property type="match status" value="1"/>
</dbReference>
<dbReference type="PROSITE" id="PS00099">
    <property type="entry name" value="THIOLASE_3"/>
    <property type="match status" value="1"/>
</dbReference>
<evidence type="ECO:0000313" key="12">
    <source>
        <dbReference type="Proteomes" id="UP000198923"/>
    </source>
</evidence>
<dbReference type="InterPro" id="IPR016039">
    <property type="entry name" value="Thiolase-like"/>
</dbReference>
<gene>
    <name evidence="11" type="ORF">SAMN05421505_111211</name>
</gene>
<dbReference type="NCBIfam" id="TIGR01930">
    <property type="entry name" value="AcCoA-C-Actrans"/>
    <property type="match status" value="1"/>
</dbReference>
<accession>A0A1G7ZUW3</accession>
<keyword evidence="3 8" id="KW-0808">Transferase</keyword>
<feature type="active site" description="Acyl-thioester intermediate" evidence="7">
    <location>
        <position position="89"/>
    </location>
</feature>
<proteinExistence type="inferred from homology"/>
<dbReference type="EMBL" id="FNCN01000011">
    <property type="protein sequence ID" value="SDH12386.1"/>
    <property type="molecule type" value="Genomic_DNA"/>
</dbReference>
<organism evidence="11 12">
    <name type="scientific">Sinosporangium album</name>
    <dbReference type="NCBI Taxonomy" id="504805"/>
    <lineage>
        <taxon>Bacteria</taxon>
        <taxon>Bacillati</taxon>
        <taxon>Actinomycetota</taxon>
        <taxon>Actinomycetes</taxon>
        <taxon>Streptosporangiales</taxon>
        <taxon>Streptosporangiaceae</taxon>
        <taxon>Sinosporangium</taxon>
    </lineage>
</organism>
<evidence type="ECO:0000256" key="7">
    <source>
        <dbReference type="PIRSR" id="PIRSR000429-1"/>
    </source>
</evidence>
<feature type="domain" description="Thiolase N-terminal" evidence="9">
    <location>
        <begin position="4"/>
        <end position="257"/>
    </location>
</feature>
<evidence type="ECO:0000256" key="3">
    <source>
        <dbReference type="ARBA" id="ARBA00022679"/>
    </source>
</evidence>
<feature type="active site" description="Proton acceptor" evidence="7">
    <location>
        <position position="342"/>
    </location>
</feature>
<dbReference type="CDD" id="cd00751">
    <property type="entry name" value="thiolase"/>
    <property type="match status" value="1"/>
</dbReference>
<keyword evidence="12" id="KW-1185">Reference proteome</keyword>
<evidence type="ECO:0000256" key="6">
    <source>
        <dbReference type="ARBA" id="ARBA00040529"/>
    </source>
</evidence>
<dbReference type="PROSITE" id="PS00098">
    <property type="entry name" value="THIOLASE_1"/>
    <property type="match status" value="1"/>
</dbReference>
<dbReference type="RefSeq" id="WP_218125853.1">
    <property type="nucleotide sequence ID" value="NZ_FNCN01000011.1"/>
</dbReference>
<evidence type="ECO:0000259" key="10">
    <source>
        <dbReference type="Pfam" id="PF02803"/>
    </source>
</evidence>
<evidence type="ECO:0000256" key="1">
    <source>
        <dbReference type="ARBA" id="ARBA00010982"/>
    </source>
</evidence>
<dbReference type="InterPro" id="IPR020613">
    <property type="entry name" value="Thiolase_CS"/>
</dbReference>
<dbReference type="GO" id="GO:0003985">
    <property type="term" value="F:acetyl-CoA C-acetyltransferase activity"/>
    <property type="evidence" value="ECO:0007669"/>
    <property type="project" value="UniProtKB-EC"/>
</dbReference>
<dbReference type="Gene3D" id="3.40.47.10">
    <property type="match status" value="1"/>
</dbReference>
<evidence type="ECO:0000256" key="2">
    <source>
        <dbReference type="ARBA" id="ARBA00012705"/>
    </source>
</evidence>
<dbReference type="PANTHER" id="PTHR18919">
    <property type="entry name" value="ACETYL-COA C-ACYLTRANSFERASE"/>
    <property type="match status" value="1"/>
</dbReference>
<dbReference type="InterPro" id="IPR002155">
    <property type="entry name" value="Thiolase"/>
</dbReference>
<dbReference type="STRING" id="504805.SAMN05421505_111211"/>
<dbReference type="Pfam" id="PF02803">
    <property type="entry name" value="Thiolase_C"/>
    <property type="match status" value="1"/>
</dbReference>
<dbReference type="InterPro" id="IPR020616">
    <property type="entry name" value="Thiolase_N"/>
</dbReference>
<keyword evidence="4 8" id="KW-0012">Acyltransferase</keyword>
<evidence type="ECO:0000313" key="11">
    <source>
        <dbReference type="EMBL" id="SDH12386.1"/>
    </source>
</evidence>
<name>A0A1G7ZUW3_9ACTN</name>
<dbReference type="FunFam" id="3.40.47.10:FF:000010">
    <property type="entry name" value="Acetyl-CoA acetyltransferase (Thiolase)"/>
    <property type="match status" value="1"/>
</dbReference>
<evidence type="ECO:0000256" key="4">
    <source>
        <dbReference type="ARBA" id="ARBA00023315"/>
    </source>
</evidence>
<evidence type="ECO:0000256" key="5">
    <source>
        <dbReference type="ARBA" id="ARBA00030755"/>
    </source>
</evidence>
<dbReference type="AlphaFoldDB" id="A0A1G7ZUW3"/>
<dbReference type="Proteomes" id="UP000198923">
    <property type="component" value="Unassembled WGS sequence"/>
</dbReference>
<dbReference type="EC" id="2.3.1.9" evidence="2"/>
<protein>
    <recommendedName>
        <fullName evidence="6">Probable acetyl-CoA acetyltransferase</fullName>
        <ecNumber evidence="2">2.3.1.9</ecNumber>
    </recommendedName>
    <alternativeName>
        <fullName evidence="5">Acetoacetyl-CoA thiolase</fullName>
    </alternativeName>
</protein>
<dbReference type="PIRSF" id="PIRSF000429">
    <property type="entry name" value="Ac-CoA_Ac_transf"/>
    <property type="match status" value="1"/>
</dbReference>
<dbReference type="InterPro" id="IPR020615">
    <property type="entry name" value="Thiolase_acyl_enz_int_AS"/>
</dbReference>
<feature type="active site" description="Proton acceptor" evidence="7">
    <location>
        <position position="372"/>
    </location>
</feature>
<dbReference type="InterPro" id="IPR020617">
    <property type="entry name" value="Thiolase_C"/>
</dbReference>
<sequence>MNDVYLVGGVRTPIGRYGGALAGARPDDLAALVVGEALRRSGAAPEAVDEVVLGAANQSGEDNRNVARMAVLLAGLPVTVPGYTVNRLCASGLTAVASAAQAVRSGEADLVVAGGVESMTRAPWVMAKPGTPWAKPGEVADTSLGWRLVNPRFDGRTTLSMGETAEEVAALDGITREESDAWALRSHERAVAAAKEGRFAAEIVPVGEAAADEGPRPDSSLERLARLKPIFRDPGIVTAGSSSPLSDGAAAIVVASAAAVERFGLTPRARLVAAASAGVEPHLMGLGPVPATQKALARTGWETLDTVEINEAFAPQVLACVRRLGLDPETVNADGGAIALGHPLGCSGARLVVTLLGRMEREGGRRGLASLCVGVGQGVAVLVERL</sequence>
<dbReference type="PANTHER" id="PTHR18919:SF107">
    <property type="entry name" value="ACETYL-COA ACETYLTRANSFERASE, CYTOSOLIC"/>
    <property type="match status" value="1"/>
</dbReference>
<evidence type="ECO:0000256" key="8">
    <source>
        <dbReference type="RuleBase" id="RU003557"/>
    </source>
</evidence>
<dbReference type="SUPFAM" id="SSF53901">
    <property type="entry name" value="Thiolase-like"/>
    <property type="match status" value="2"/>
</dbReference>
<reference evidence="11 12" key="1">
    <citation type="submission" date="2016-10" db="EMBL/GenBank/DDBJ databases">
        <authorList>
            <person name="de Groot N.N."/>
        </authorList>
    </citation>
    <scope>NUCLEOTIDE SEQUENCE [LARGE SCALE GENOMIC DNA]</scope>
    <source>
        <strain evidence="11 12">CPCC 201354</strain>
    </source>
</reference>
<comment type="similarity">
    <text evidence="1 8">Belongs to the thiolase-like superfamily. Thiolase family.</text>
</comment>
<dbReference type="PROSITE" id="PS00737">
    <property type="entry name" value="THIOLASE_2"/>
    <property type="match status" value="1"/>
</dbReference>